<dbReference type="GO" id="GO:0046872">
    <property type="term" value="F:metal ion binding"/>
    <property type="evidence" value="ECO:0007669"/>
    <property type="project" value="UniProtKB-KW"/>
</dbReference>
<dbReference type="Pfam" id="PF04951">
    <property type="entry name" value="Peptidase_M55"/>
    <property type="match status" value="1"/>
</dbReference>
<dbReference type="AlphaFoldDB" id="A0A2S9JQ84"/>
<sequence>MRLYISADIEGIVGVVSRDHLTPEGFEYERARDWMTDTVVAACEEAHDNGVEEIVLSDSHGNGQSIKIERLPDYVQIVRSWPRPLMMMQGIEVGTFAGAMLIGYHAGASHMGGVLSHTIGGTAFHEIRINGKVVPEAGINAATAGDFGIPVILASGDDVAMQEISEHLGDIVTVPVKWAYGTRSARSLTPNAAHEKLRAGVKTALSQIGSMQPLVIEKPVLEITFRNRLPAEFLSYLKFVERTDGYTIRYQADDMVDVSKFIMFVLGFNSQLTF</sequence>
<dbReference type="EMBL" id="PVBT01000002">
    <property type="protein sequence ID" value="PRD55354.1"/>
    <property type="molecule type" value="Genomic_DNA"/>
</dbReference>
<dbReference type="Gene3D" id="3.30.1360.130">
    <property type="entry name" value="Dipeptide transport protein"/>
    <property type="match status" value="1"/>
</dbReference>
<keyword evidence="4" id="KW-1185">Reference proteome</keyword>
<dbReference type="SUPFAM" id="SSF63992">
    <property type="entry name" value="Dipeptide transport protein"/>
    <property type="match status" value="1"/>
</dbReference>
<feature type="active site" description="Nucleophile" evidence="1">
    <location>
        <position position="117"/>
    </location>
</feature>
<dbReference type="OrthoDB" id="9785420at2"/>
<dbReference type="Gene3D" id="3.40.50.10780">
    <property type="entry name" value="Dipeptide transport protein"/>
    <property type="match status" value="1"/>
</dbReference>
<evidence type="ECO:0000313" key="4">
    <source>
        <dbReference type="Proteomes" id="UP000238563"/>
    </source>
</evidence>
<feature type="binding site" evidence="2">
    <location>
        <position position="60"/>
    </location>
    <ligand>
        <name>Zn(2+)</name>
        <dbReference type="ChEBI" id="CHEBI:29105"/>
        <label>2</label>
    </ligand>
</feature>
<feature type="binding site" evidence="2">
    <location>
        <position position="10"/>
    </location>
    <ligand>
        <name>Zn(2+)</name>
        <dbReference type="ChEBI" id="CHEBI:29105"/>
        <label>1</label>
    </ligand>
</feature>
<accession>A0A2S9JQ84</accession>
<feature type="binding site" evidence="2">
    <location>
        <position position="105"/>
    </location>
    <ligand>
        <name>Zn(2+)</name>
        <dbReference type="ChEBI" id="CHEBI:29105"/>
        <label>2</label>
    </ligand>
</feature>
<evidence type="ECO:0000313" key="3">
    <source>
        <dbReference type="EMBL" id="PRD55354.1"/>
    </source>
</evidence>
<organism evidence="3 4">
    <name type="scientific">Phyllobacterium myrsinacearum</name>
    <dbReference type="NCBI Taxonomy" id="28101"/>
    <lineage>
        <taxon>Bacteria</taxon>
        <taxon>Pseudomonadati</taxon>
        <taxon>Pseudomonadota</taxon>
        <taxon>Alphaproteobacteria</taxon>
        <taxon>Hyphomicrobiales</taxon>
        <taxon>Phyllobacteriaceae</taxon>
        <taxon>Phyllobacterium</taxon>
    </lineage>
</organism>
<gene>
    <name evidence="3" type="ORF">C5750_09320</name>
</gene>
<reference evidence="3 4" key="1">
    <citation type="submission" date="2018-02" db="EMBL/GenBank/DDBJ databases">
        <title>The draft genome of Phyllobacterium myrsinacearum DSM5892.</title>
        <authorList>
            <person name="Li L."/>
            <person name="Liu L."/>
            <person name="Zhang X."/>
            <person name="Wang T."/>
        </authorList>
    </citation>
    <scope>NUCLEOTIDE SEQUENCE [LARGE SCALE GENOMIC DNA]</scope>
    <source>
        <strain evidence="3 4">DSM 5892</strain>
    </source>
</reference>
<evidence type="ECO:0008006" key="5">
    <source>
        <dbReference type="Google" id="ProtNLM"/>
    </source>
</evidence>
<feature type="binding site" evidence="2">
    <location>
        <position position="8"/>
    </location>
    <ligand>
        <name>Zn(2+)</name>
        <dbReference type="ChEBI" id="CHEBI:29105"/>
        <label>2</label>
    </ligand>
</feature>
<keyword evidence="2" id="KW-0862">Zinc</keyword>
<dbReference type="InterPro" id="IPR027476">
    <property type="entry name" value="DppA_N"/>
</dbReference>
<dbReference type="InterPro" id="IPR036177">
    <property type="entry name" value="Peptidase_M55_sf"/>
</dbReference>
<protein>
    <recommendedName>
        <fullName evidence="5">Aminopeptidase</fullName>
    </recommendedName>
</protein>
<dbReference type="Proteomes" id="UP000238563">
    <property type="component" value="Unassembled WGS sequence"/>
</dbReference>
<dbReference type="RefSeq" id="WP_105733583.1">
    <property type="nucleotide sequence ID" value="NZ_PVBT01000002.1"/>
</dbReference>
<name>A0A2S9JQ84_9HYPH</name>
<comment type="caution">
    <text evidence="3">The sequence shown here is derived from an EMBL/GenBank/DDBJ whole genome shotgun (WGS) entry which is preliminary data.</text>
</comment>
<dbReference type="PIRSF" id="PIRSF015853">
    <property type="entry name" value="Pep_DppA"/>
    <property type="match status" value="1"/>
</dbReference>
<dbReference type="InterPro" id="IPR007035">
    <property type="entry name" value="Peptidase_M55"/>
</dbReference>
<feature type="binding site" evidence="2">
    <location>
        <position position="136"/>
    </location>
    <ligand>
        <name>Zn(2+)</name>
        <dbReference type="ChEBI" id="CHEBI:29105"/>
        <label>2</label>
    </ligand>
</feature>
<proteinExistence type="predicted"/>
<keyword evidence="2" id="KW-0479">Metal-binding</keyword>
<feature type="binding site" evidence="2">
    <location>
        <position position="8"/>
    </location>
    <ligand>
        <name>Zn(2+)</name>
        <dbReference type="ChEBI" id="CHEBI:29105"/>
        <label>1</label>
    </ligand>
</feature>
<evidence type="ECO:0000256" key="2">
    <source>
        <dbReference type="PIRSR" id="PIRSR015853-2"/>
    </source>
</evidence>
<evidence type="ECO:0000256" key="1">
    <source>
        <dbReference type="PIRSR" id="PIRSR015853-1"/>
    </source>
</evidence>